<gene>
    <name evidence="2" type="ORF">MAR_037741</name>
</gene>
<dbReference type="EMBL" id="CP111024">
    <property type="protein sequence ID" value="WAR24072.1"/>
    <property type="molecule type" value="Genomic_DNA"/>
</dbReference>
<proteinExistence type="predicted"/>
<keyword evidence="3" id="KW-1185">Reference proteome</keyword>
<protein>
    <submittedName>
        <fullName evidence="2">Uncharacterized protein</fullName>
    </submittedName>
</protein>
<evidence type="ECO:0000313" key="2">
    <source>
        <dbReference type="EMBL" id="WAR24072.1"/>
    </source>
</evidence>
<feature type="compositionally biased region" description="Basic and acidic residues" evidence="1">
    <location>
        <begin position="35"/>
        <end position="45"/>
    </location>
</feature>
<sequence length="397" mass="43349">MAQPEDIRKPLGRANTHVEEESIDIIGEASNSGDDDTKIDKEEPRQLTGATEQSSECLLPDTPTAAFGETINRGDDEAPVDTFTYIAVGGRKRTPSLSLEHEDAGCDEETIPINDVVEQPPECIPKEDFVDVIGVIGDSGDDQATVPTKKKGGRKRTSSLTIVSADTKIDEEETHQLIGATDQSSEFPLQEKSTNVLGEATNSEDNNVSVATVPNIQKGDRRRTSSLTIVNDDTKIDEEEQHQLAGATEQTSECLLRTLTDNGLNNWDAFHLKFTNHADCVKLLDNDAGHAVCMTEPCTIQMVIQSVRKYQQVEEQVPLQISKPVVVCQIASAALFTMPVQEGNIWVTAEVDTAAQVTNISEKDDIEEKSTSHRDASDERNSGEGQTVGVQECKERD</sequence>
<evidence type="ECO:0000256" key="1">
    <source>
        <dbReference type="SAM" id="MobiDB-lite"/>
    </source>
</evidence>
<feature type="compositionally biased region" description="Basic and acidic residues" evidence="1">
    <location>
        <begin position="361"/>
        <end position="382"/>
    </location>
</feature>
<accession>A0ABY7FSR2</accession>
<name>A0ABY7FSR2_MYAAR</name>
<dbReference type="Proteomes" id="UP001164746">
    <property type="component" value="Chromosome 13"/>
</dbReference>
<evidence type="ECO:0000313" key="3">
    <source>
        <dbReference type="Proteomes" id="UP001164746"/>
    </source>
</evidence>
<reference evidence="2" key="1">
    <citation type="submission" date="2022-11" db="EMBL/GenBank/DDBJ databases">
        <title>Centuries of genome instability and evolution in soft-shell clam transmissible cancer (bioRxiv).</title>
        <authorList>
            <person name="Hart S.F.M."/>
            <person name="Yonemitsu M.A."/>
            <person name="Giersch R.M."/>
            <person name="Beal B.F."/>
            <person name="Arriagada G."/>
            <person name="Davis B.W."/>
            <person name="Ostrander E.A."/>
            <person name="Goff S.P."/>
            <person name="Metzger M.J."/>
        </authorList>
    </citation>
    <scope>NUCLEOTIDE SEQUENCE</scope>
    <source>
        <strain evidence="2">MELC-2E11</strain>
        <tissue evidence="2">Siphon/mantle</tissue>
    </source>
</reference>
<feature type="region of interest" description="Disordered" evidence="1">
    <location>
        <begin position="360"/>
        <end position="397"/>
    </location>
</feature>
<feature type="region of interest" description="Disordered" evidence="1">
    <location>
        <begin position="1"/>
        <end position="60"/>
    </location>
</feature>
<organism evidence="2 3">
    <name type="scientific">Mya arenaria</name>
    <name type="common">Soft-shell clam</name>
    <dbReference type="NCBI Taxonomy" id="6604"/>
    <lineage>
        <taxon>Eukaryota</taxon>
        <taxon>Metazoa</taxon>
        <taxon>Spiralia</taxon>
        <taxon>Lophotrochozoa</taxon>
        <taxon>Mollusca</taxon>
        <taxon>Bivalvia</taxon>
        <taxon>Autobranchia</taxon>
        <taxon>Heteroconchia</taxon>
        <taxon>Euheterodonta</taxon>
        <taxon>Imparidentia</taxon>
        <taxon>Neoheterodontei</taxon>
        <taxon>Myida</taxon>
        <taxon>Myoidea</taxon>
        <taxon>Myidae</taxon>
        <taxon>Mya</taxon>
    </lineage>
</organism>